<keyword evidence="8 11" id="KW-1133">Transmembrane helix</keyword>
<keyword evidence="7" id="KW-0067">ATP-binding</keyword>
<evidence type="ECO:0000256" key="2">
    <source>
        <dbReference type="ARBA" id="ARBA00022553"/>
    </source>
</evidence>
<keyword evidence="4 11" id="KW-0812">Transmembrane</keyword>
<accession>A0A0F9SL76</accession>
<dbReference type="InterPro" id="IPR025201">
    <property type="entry name" value="KdpD_TM"/>
</dbReference>
<dbReference type="Gene3D" id="3.30.565.10">
    <property type="entry name" value="Histidine kinase-like ATPase, C-terminal domain"/>
    <property type="match status" value="1"/>
</dbReference>
<evidence type="ECO:0000256" key="3">
    <source>
        <dbReference type="ARBA" id="ARBA00022679"/>
    </source>
</evidence>
<dbReference type="Pfam" id="PF02518">
    <property type="entry name" value="HATPase_c"/>
    <property type="match status" value="1"/>
</dbReference>
<dbReference type="InterPro" id="IPR003594">
    <property type="entry name" value="HATPase_dom"/>
</dbReference>
<keyword evidence="3" id="KW-0808">Transferase</keyword>
<evidence type="ECO:0000256" key="5">
    <source>
        <dbReference type="ARBA" id="ARBA00022741"/>
    </source>
</evidence>
<gene>
    <name evidence="13" type="ORF">LCGC14_0505210</name>
</gene>
<dbReference type="GO" id="GO:0000155">
    <property type="term" value="F:phosphorelay sensor kinase activity"/>
    <property type="evidence" value="ECO:0007669"/>
    <property type="project" value="InterPro"/>
</dbReference>
<dbReference type="SMART" id="SM00388">
    <property type="entry name" value="HisKA"/>
    <property type="match status" value="1"/>
</dbReference>
<evidence type="ECO:0000256" key="10">
    <source>
        <dbReference type="ARBA" id="ARBA00023136"/>
    </source>
</evidence>
<dbReference type="InterPro" id="IPR005467">
    <property type="entry name" value="His_kinase_dom"/>
</dbReference>
<dbReference type="AlphaFoldDB" id="A0A0F9SL76"/>
<dbReference type="PANTHER" id="PTHR45569">
    <property type="entry name" value="SENSOR PROTEIN KDPD"/>
    <property type="match status" value="1"/>
</dbReference>
<dbReference type="GO" id="GO:0005886">
    <property type="term" value="C:plasma membrane"/>
    <property type="evidence" value="ECO:0007669"/>
    <property type="project" value="TreeGrafter"/>
</dbReference>
<dbReference type="Gene3D" id="1.20.120.620">
    <property type="entry name" value="Backbone structure of the membrane domain of e. Coli histidine kinase receptor kdpd"/>
    <property type="match status" value="1"/>
</dbReference>
<evidence type="ECO:0000259" key="12">
    <source>
        <dbReference type="PROSITE" id="PS50109"/>
    </source>
</evidence>
<keyword evidence="9" id="KW-0902">Two-component regulatory system</keyword>
<evidence type="ECO:0000256" key="7">
    <source>
        <dbReference type="ARBA" id="ARBA00022840"/>
    </source>
</evidence>
<dbReference type="InterPro" id="IPR036890">
    <property type="entry name" value="HATPase_C_sf"/>
</dbReference>
<dbReference type="PRINTS" id="PR00344">
    <property type="entry name" value="BCTRLSENSOR"/>
</dbReference>
<dbReference type="SMART" id="SM00387">
    <property type="entry name" value="HATPase_c"/>
    <property type="match status" value="1"/>
</dbReference>
<feature type="transmembrane region" description="Helical" evidence="11">
    <location>
        <begin position="12"/>
        <end position="35"/>
    </location>
</feature>
<evidence type="ECO:0000313" key="13">
    <source>
        <dbReference type="EMBL" id="KKN63097.1"/>
    </source>
</evidence>
<dbReference type="CDD" id="cd00075">
    <property type="entry name" value="HATPase"/>
    <property type="match status" value="1"/>
</dbReference>
<dbReference type="SUPFAM" id="SSF47384">
    <property type="entry name" value="Homodimeric domain of signal transducing histidine kinase"/>
    <property type="match status" value="1"/>
</dbReference>
<proteinExistence type="predicted"/>
<keyword evidence="5" id="KW-0547">Nucleotide-binding</keyword>
<dbReference type="Pfam" id="PF00512">
    <property type="entry name" value="HisKA"/>
    <property type="match status" value="1"/>
</dbReference>
<protein>
    <recommendedName>
        <fullName evidence="12">Histidine kinase domain-containing protein</fullName>
    </recommendedName>
</protein>
<comment type="subcellular location">
    <subcellularLocation>
        <location evidence="1">Membrane</location>
        <topology evidence="1">Multi-pass membrane protein</topology>
    </subcellularLocation>
</comment>
<evidence type="ECO:0000256" key="4">
    <source>
        <dbReference type="ARBA" id="ARBA00022692"/>
    </source>
</evidence>
<name>A0A0F9SL76_9ZZZZ</name>
<dbReference type="InterPro" id="IPR004358">
    <property type="entry name" value="Sig_transdc_His_kin-like_C"/>
</dbReference>
<dbReference type="GO" id="GO:0005524">
    <property type="term" value="F:ATP binding"/>
    <property type="evidence" value="ECO:0007669"/>
    <property type="project" value="UniProtKB-KW"/>
</dbReference>
<evidence type="ECO:0000256" key="1">
    <source>
        <dbReference type="ARBA" id="ARBA00004141"/>
    </source>
</evidence>
<evidence type="ECO:0000256" key="9">
    <source>
        <dbReference type="ARBA" id="ARBA00023012"/>
    </source>
</evidence>
<organism evidence="13">
    <name type="scientific">marine sediment metagenome</name>
    <dbReference type="NCBI Taxonomy" id="412755"/>
    <lineage>
        <taxon>unclassified sequences</taxon>
        <taxon>metagenomes</taxon>
        <taxon>ecological metagenomes</taxon>
    </lineage>
</organism>
<reference evidence="13" key="1">
    <citation type="journal article" date="2015" name="Nature">
        <title>Complex archaea that bridge the gap between prokaryotes and eukaryotes.</title>
        <authorList>
            <person name="Spang A."/>
            <person name="Saw J.H."/>
            <person name="Jorgensen S.L."/>
            <person name="Zaremba-Niedzwiedzka K."/>
            <person name="Martijn J."/>
            <person name="Lind A.E."/>
            <person name="van Eijk R."/>
            <person name="Schleper C."/>
            <person name="Guy L."/>
            <person name="Ettema T.J."/>
        </authorList>
    </citation>
    <scope>NUCLEOTIDE SEQUENCE</scope>
</reference>
<dbReference type="InterPro" id="IPR038318">
    <property type="entry name" value="KdpD_sf"/>
</dbReference>
<sequence length="347" mass="38913">MKVMDNVTKNKLYLYVFAILTVTFFAVVAYLLSLIILPKSGVLLLLLLAVVIVSISSNKMVTTLAGILCVLIFNYFFTTPLYSFHMINGEDIINSIFFILVAVSTSEFSIRYRNKSAELKQAEMRSNILLSVSHDLRTPLAGIIGSLSTYKEYKPQISLHDQQLLINSALAESHRLHDYVENLLQLTRLENEDNHLVFQHQSIWPVILRVEARFADKRLIVSKGNTLKTVSIQESLIEQAIYNIVDNALKYSPKQNKVFLDVSCDDLRVYVRVKDSGAGIPKEKHSHIFDLFYSSRIGDSGQGGSGIGLTVVKGIVDVHQGKVSVIDSEQGCIIELVLPCDDFNEKN</sequence>
<evidence type="ECO:0000256" key="8">
    <source>
        <dbReference type="ARBA" id="ARBA00022989"/>
    </source>
</evidence>
<keyword evidence="10 11" id="KW-0472">Membrane</keyword>
<dbReference type="EMBL" id="LAZR01000601">
    <property type="protein sequence ID" value="KKN63097.1"/>
    <property type="molecule type" value="Genomic_DNA"/>
</dbReference>
<dbReference type="Gene3D" id="1.10.287.130">
    <property type="match status" value="1"/>
</dbReference>
<evidence type="ECO:0000256" key="11">
    <source>
        <dbReference type="SAM" id="Phobius"/>
    </source>
</evidence>
<dbReference type="Pfam" id="PF13493">
    <property type="entry name" value="DUF4118"/>
    <property type="match status" value="1"/>
</dbReference>
<dbReference type="SUPFAM" id="SSF55874">
    <property type="entry name" value="ATPase domain of HSP90 chaperone/DNA topoisomerase II/histidine kinase"/>
    <property type="match status" value="1"/>
</dbReference>
<keyword evidence="2" id="KW-0597">Phosphoprotein</keyword>
<dbReference type="InterPro" id="IPR036097">
    <property type="entry name" value="HisK_dim/P_sf"/>
</dbReference>
<comment type="caution">
    <text evidence="13">The sequence shown here is derived from an EMBL/GenBank/DDBJ whole genome shotgun (WGS) entry which is preliminary data.</text>
</comment>
<dbReference type="PANTHER" id="PTHR45569:SF1">
    <property type="entry name" value="SENSOR PROTEIN KDPD"/>
    <property type="match status" value="1"/>
</dbReference>
<feature type="transmembrane region" description="Helical" evidence="11">
    <location>
        <begin position="64"/>
        <end position="86"/>
    </location>
</feature>
<dbReference type="InterPro" id="IPR052023">
    <property type="entry name" value="Histidine_kinase_KdpD"/>
</dbReference>
<dbReference type="PROSITE" id="PS50109">
    <property type="entry name" value="HIS_KIN"/>
    <property type="match status" value="1"/>
</dbReference>
<keyword evidence="6" id="KW-0418">Kinase</keyword>
<dbReference type="InterPro" id="IPR003661">
    <property type="entry name" value="HisK_dim/P_dom"/>
</dbReference>
<feature type="transmembrane region" description="Helical" evidence="11">
    <location>
        <begin position="41"/>
        <end position="57"/>
    </location>
</feature>
<feature type="domain" description="Histidine kinase" evidence="12">
    <location>
        <begin position="131"/>
        <end position="342"/>
    </location>
</feature>
<dbReference type="CDD" id="cd00082">
    <property type="entry name" value="HisKA"/>
    <property type="match status" value="1"/>
</dbReference>
<evidence type="ECO:0000256" key="6">
    <source>
        <dbReference type="ARBA" id="ARBA00022777"/>
    </source>
</evidence>